<evidence type="ECO:0000256" key="11">
    <source>
        <dbReference type="ARBA" id="ARBA00022946"/>
    </source>
</evidence>
<evidence type="ECO:0000256" key="8">
    <source>
        <dbReference type="ARBA" id="ARBA00022630"/>
    </source>
</evidence>
<organism evidence="16 17">
    <name type="scientific">Hemibagrus guttatus</name>
    <dbReference type="NCBI Taxonomy" id="175788"/>
    <lineage>
        <taxon>Eukaryota</taxon>
        <taxon>Metazoa</taxon>
        <taxon>Chordata</taxon>
        <taxon>Craniata</taxon>
        <taxon>Vertebrata</taxon>
        <taxon>Euteleostomi</taxon>
        <taxon>Actinopterygii</taxon>
        <taxon>Neopterygii</taxon>
        <taxon>Teleostei</taxon>
        <taxon>Ostariophysi</taxon>
        <taxon>Siluriformes</taxon>
        <taxon>Bagridae</taxon>
        <taxon>Hemibagrus</taxon>
    </lineage>
</organism>
<dbReference type="PIRSF" id="PIRSF000543">
    <property type="entry name" value="NADH_UQ_42KD"/>
    <property type="match status" value="1"/>
</dbReference>
<evidence type="ECO:0000256" key="14">
    <source>
        <dbReference type="PIRNR" id="PIRNR000543"/>
    </source>
</evidence>
<comment type="function">
    <text evidence="2 14">Accessory subunit of the mitochondrial membrane respiratory chain NADH dehydrogenase (Complex I), that is believed not to be involved in catalysis. Complex I functions in the transfer of electrons from NADH to the respiratory chain. The immediate electron acceptor for the enzyme is believed to be ubiquinone.</text>
</comment>
<evidence type="ECO:0000256" key="10">
    <source>
        <dbReference type="ARBA" id="ARBA00022827"/>
    </source>
</evidence>
<evidence type="ECO:0000256" key="4">
    <source>
        <dbReference type="ARBA" id="ARBA00008606"/>
    </source>
</evidence>
<dbReference type="Pfam" id="PF01712">
    <property type="entry name" value="dNK"/>
    <property type="match status" value="1"/>
</dbReference>
<comment type="subunit">
    <text evidence="5">Complex I is composed of 45 different subunits. This a component of the hydrophobic protein fraction.</text>
</comment>
<dbReference type="GO" id="GO:0005759">
    <property type="term" value="C:mitochondrial matrix"/>
    <property type="evidence" value="ECO:0007669"/>
    <property type="project" value="UniProtKB-SubCell"/>
</dbReference>
<evidence type="ECO:0000256" key="3">
    <source>
        <dbReference type="ARBA" id="ARBA00004305"/>
    </source>
</evidence>
<gene>
    <name evidence="16" type="ORF">QTP70_035047</name>
</gene>
<dbReference type="SUPFAM" id="SSF52540">
    <property type="entry name" value="P-loop containing nucleoside triphosphate hydrolases"/>
    <property type="match status" value="1"/>
</dbReference>
<keyword evidence="13 14" id="KW-0496">Mitochondrion</keyword>
<comment type="similarity">
    <text evidence="4 14">Belongs to the complex I NDUFA10 subunit family.</text>
</comment>
<comment type="cofactor">
    <cofactor evidence="1 14">
        <name>FAD</name>
        <dbReference type="ChEBI" id="CHEBI:57692"/>
    </cofactor>
</comment>
<dbReference type="Gene3D" id="3.40.50.300">
    <property type="entry name" value="P-loop containing nucleotide triphosphate hydrolases"/>
    <property type="match status" value="1"/>
</dbReference>
<evidence type="ECO:0000256" key="2">
    <source>
        <dbReference type="ARBA" id="ARBA00003195"/>
    </source>
</evidence>
<keyword evidence="17" id="KW-1185">Reference proteome</keyword>
<dbReference type="EMBL" id="JAUCMX010000006">
    <property type="protein sequence ID" value="KAK3544038.1"/>
    <property type="molecule type" value="Genomic_DNA"/>
</dbReference>
<evidence type="ECO:0000256" key="13">
    <source>
        <dbReference type="ARBA" id="ARBA00023128"/>
    </source>
</evidence>
<dbReference type="PANTHER" id="PTHR10513:SF15">
    <property type="entry name" value="NADH DEHYDROGENASE [UBIQUINONE] 1 ALPHA SUBCOMPLEX SUBUNIT 10, MITOCHONDRIAL"/>
    <property type="match status" value="1"/>
</dbReference>
<dbReference type="InterPro" id="IPR027417">
    <property type="entry name" value="P-loop_NTPase"/>
</dbReference>
<keyword evidence="9 14" id="KW-0679">Respiratory chain</keyword>
<keyword evidence="12 14" id="KW-0249">Electron transport</keyword>
<dbReference type="AlphaFoldDB" id="A0AAE0R6F9"/>
<dbReference type="CDD" id="cd02030">
    <property type="entry name" value="NDUO42"/>
    <property type="match status" value="1"/>
</dbReference>
<dbReference type="PANTHER" id="PTHR10513">
    <property type="entry name" value="DEOXYNUCLEOSIDE KINASE"/>
    <property type="match status" value="1"/>
</dbReference>
<evidence type="ECO:0000256" key="9">
    <source>
        <dbReference type="ARBA" id="ARBA00022660"/>
    </source>
</evidence>
<evidence type="ECO:0000256" key="1">
    <source>
        <dbReference type="ARBA" id="ARBA00001974"/>
    </source>
</evidence>
<keyword evidence="7 14" id="KW-0813">Transport</keyword>
<protein>
    <recommendedName>
        <fullName evidence="6 14">NADH dehydrogenase [ubiquinone] 1 alpha subcomplex subunit 10, mitochondrial</fullName>
    </recommendedName>
</protein>
<dbReference type="InterPro" id="IPR031314">
    <property type="entry name" value="DNK_dom"/>
</dbReference>
<dbReference type="InterPro" id="IPR015828">
    <property type="entry name" value="NDUFA10"/>
</dbReference>
<evidence type="ECO:0000313" key="16">
    <source>
        <dbReference type="EMBL" id="KAK3544038.1"/>
    </source>
</evidence>
<keyword evidence="11" id="KW-0809">Transit peptide</keyword>
<evidence type="ECO:0000256" key="5">
    <source>
        <dbReference type="ARBA" id="ARBA00011514"/>
    </source>
</evidence>
<sequence>MALRIFRLFAPSTAAAFKTVSLSQTAGIHTCPVRSLQYGWWAYALGERTTPRLKENSKIFCIDGNIASGKGALAQKLADRLGMLYMPEPDVNYVDKMTNEKVPLDSTYNGKCSLEKFYLDPKAGDGNSYRLQSWMYLMRLLQYSDAIEHLISTGQGVILERSPFSDVVFLEAMFNQGYIRKQCVDHYNEIKDISICEFWAPHLVIYIDTPAEEVQKKLKASGKPYLQNVPLSYLKSIETAYKKTFLPKISYFEKLCNGRHVFSFLLLVSFSVSDMNKGDLCFYFSEEAEVLAYDATQALDIEKIAEDIEYLKFDKGPWLEQDDVTFHHMRILVEDKQRVASMTCIPRYIPEVTIGAHEFDETYYSFRSLPGKQYAEGYNEDAGDKGIWLK</sequence>
<evidence type="ECO:0000259" key="15">
    <source>
        <dbReference type="Pfam" id="PF01712"/>
    </source>
</evidence>
<feature type="domain" description="Deoxynucleoside kinase" evidence="15">
    <location>
        <begin position="60"/>
        <end position="245"/>
    </location>
</feature>
<proteinExistence type="inferred from homology"/>
<evidence type="ECO:0000256" key="6">
    <source>
        <dbReference type="ARBA" id="ARBA00017279"/>
    </source>
</evidence>
<dbReference type="InterPro" id="IPR050566">
    <property type="entry name" value="Deoxyribonucleoside_kinase"/>
</dbReference>
<evidence type="ECO:0000256" key="7">
    <source>
        <dbReference type="ARBA" id="ARBA00022448"/>
    </source>
</evidence>
<dbReference type="GO" id="GO:0006120">
    <property type="term" value="P:mitochondrial electron transport, NADH to ubiquinone"/>
    <property type="evidence" value="ECO:0007669"/>
    <property type="project" value="InterPro"/>
</dbReference>
<evidence type="ECO:0000256" key="12">
    <source>
        <dbReference type="ARBA" id="ARBA00022982"/>
    </source>
</evidence>
<keyword evidence="8 14" id="KW-0285">Flavoprotein</keyword>
<evidence type="ECO:0000313" key="17">
    <source>
        <dbReference type="Proteomes" id="UP001274896"/>
    </source>
</evidence>
<keyword evidence="10 14" id="KW-0274">FAD</keyword>
<dbReference type="Proteomes" id="UP001274896">
    <property type="component" value="Unassembled WGS sequence"/>
</dbReference>
<accession>A0AAE0R6F9</accession>
<comment type="caution">
    <text evidence="16">The sequence shown here is derived from an EMBL/GenBank/DDBJ whole genome shotgun (WGS) entry which is preliminary data.</text>
</comment>
<comment type="subcellular location">
    <subcellularLocation>
        <location evidence="3 14">Mitochondrion matrix</location>
    </subcellularLocation>
</comment>
<name>A0AAE0R6F9_9TELE</name>
<reference evidence="16" key="1">
    <citation type="submission" date="2023-06" db="EMBL/GenBank/DDBJ databases">
        <title>Male Hemibagrus guttatus genome.</title>
        <authorList>
            <person name="Bian C."/>
        </authorList>
    </citation>
    <scope>NUCLEOTIDE SEQUENCE</scope>
    <source>
        <strain evidence="16">Male_cb2023</strain>
        <tissue evidence="16">Muscle</tissue>
    </source>
</reference>